<comment type="caution">
    <text evidence="3">The sequence shown here is derived from an EMBL/GenBank/DDBJ whole genome shotgun (WGS) entry which is preliminary data.</text>
</comment>
<dbReference type="Pfam" id="PF13604">
    <property type="entry name" value="AAA_30"/>
    <property type="match status" value="1"/>
</dbReference>
<dbReference type="SUPFAM" id="SSF55464">
    <property type="entry name" value="Origin of replication-binding domain, RBD-like"/>
    <property type="match status" value="1"/>
</dbReference>
<dbReference type="SUPFAM" id="SSF52540">
    <property type="entry name" value="P-loop containing nucleoside triphosphate hydrolases"/>
    <property type="match status" value="2"/>
</dbReference>
<dbReference type="PANTHER" id="PTHR43788">
    <property type="entry name" value="DNA2/NAM7 HELICASE FAMILY MEMBER"/>
    <property type="match status" value="1"/>
</dbReference>
<dbReference type="InterPro" id="IPR014862">
    <property type="entry name" value="TrwC"/>
</dbReference>
<dbReference type="SMART" id="SM00382">
    <property type="entry name" value="AAA"/>
    <property type="match status" value="1"/>
</dbReference>
<protein>
    <submittedName>
        <fullName evidence="3">Relaxase domain-containing protein</fullName>
    </submittedName>
</protein>
<sequence>MHRLTAGAGYRYLLRNTASGDCDRSGAGGLTAYYTETGNPPGRWRGSGLAGLAGGDGVRAGALVTEEAMAHLFGAGRDPVTGLVLGRAYPVFAPATDRIRDAAARLPTSMGAVERQAAIETITKVELAKPTRTAVAGFDLTFTVAKSASTLWALAGPRTQQAVLDAHRAAVTDALTFLEDTALFTRTGTDGCAQVRTRGMIAAAFDHWDTRAGDPNLHTHVVLANKVQGPDGAWRSVDSRALHHAVVAVSELYDNLFADELTRRLPVAWRWRDRGPKRTPAFELDGVSDDLLRVFSTRSAQVDQAMVDALATFTADHGRAPNRIEITRLRQVATRATRPPKHVHPLGELLATWRHRATTGGHDPDRVVGAVLHHPTAGPGWASTEVPDDVVGHLATATLEQVITRRSTWTRANVLAEAARQTRGLQMATVSDRHDLHTRVVDRVLARCVSLAAPEVFTVPAEYRRPDGTSVFTRVGEDRYTDTRVLDAESRLLAATGDRTAPVAPEDDVAAVTGSPISRTRHRGQVTLAADQREAVQAIETSGRRLDVLVGPAGTGKTTTLLALRRSWERTHGPGSVIGLATSATAAGELADALGIGCENTAKWLYESHGPGAAARRDRIADLAQSLAQADARTGGRRIGQLRSALARARAEQQGWALRPGQLLIVDEASLAGTFQLDALTAQATAAGAKVLLVGDHAQLSAVDAGGAFALLAERGHPATLRTLWRFHHPWEAHATLLLRAGNPRVLDTYDDQGRIQAGPGEVMLEEAYAHWRDSAAAGHTAILLAADQRTVDALNDRAHTDRVTEGVVAPHGITTPTGVTIATGDRVVTRHNARHRRVPTGGYVRNGDLWDVTATHPDGALTLTRVTRHDAPTGTTSGARSSRPAVRLDAAYVAAHVELGYATTTHRTQGVTVDHAHALAAPGMTRENLYVAMTRGRHLNNVYVAIDGVDPTCDALPDPHGTSPGLDILARILATSGAEISATQTLARAQDEAGSLHRLAPIHHTLATDAATRRWRPLLPTCGLDPGQVTALWASPERPALIGALRRGEARCLPMQRILTQLVRDHTEAHGRTRGADVDLATALTRALTEFLDAGRPTRDPHEADHVGPLEPIDPTDPAADPIGQLDALITARVSTLTALAIATHPAWMRPLDPEPDPGPEHQAWTAAVAAHVTHRDLHQLTEPGQLAPRTGPPPLALATAPHTARHHEARSIHR</sequence>
<proteinExistence type="predicted"/>
<dbReference type="Pfam" id="PF08751">
    <property type="entry name" value="TrwC"/>
    <property type="match status" value="1"/>
</dbReference>
<dbReference type="CDD" id="cd18809">
    <property type="entry name" value="SF1_C_RecD"/>
    <property type="match status" value="1"/>
</dbReference>
<feature type="compositionally biased region" description="Basic and acidic residues" evidence="1">
    <location>
        <begin position="1097"/>
        <end position="1109"/>
    </location>
</feature>
<feature type="region of interest" description="Disordered" evidence="1">
    <location>
        <begin position="1095"/>
        <end position="1122"/>
    </location>
</feature>
<feature type="region of interest" description="Disordered" evidence="1">
    <location>
        <begin position="1185"/>
        <end position="1216"/>
    </location>
</feature>
<reference evidence="3 4" key="1">
    <citation type="submission" date="2020-04" db="EMBL/GenBank/DDBJ databases">
        <title>Sequencing and Assembly of C. fimi.</title>
        <authorList>
            <person name="Ramsey A.R."/>
        </authorList>
    </citation>
    <scope>NUCLEOTIDE SEQUENCE [LARGE SCALE GENOMIC DNA]</scope>
    <source>
        <strain evidence="3 4">SB</strain>
    </source>
</reference>
<evidence type="ECO:0000313" key="4">
    <source>
        <dbReference type="Proteomes" id="UP000562124"/>
    </source>
</evidence>
<keyword evidence="4" id="KW-1185">Reference proteome</keyword>
<dbReference type="InterPro" id="IPR027417">
    <property type="entry name" value="P-loop_NTPase"/>
</dbReference>
<organism evidence="3 4">
    <name type="scientific">Cellulomonas fimi</name>
    <dbReference type="NCBI Taxonomy" id="1708"/>
    <lineage>
        <taxon>Bacteria</taxon>
        <taxon>Bacillati</taxon>
        <taxon>Actinomycetota</taxon>
        <taxon>Actinomycetes</taxon>
        <taxon>Micrococcales</taxon>
        <taxon>Cellulomonadaceae</taxon>
        <taxon>Cellulomonas</taxon>
    </lineage>
</organism>
<dbReference type="EMBL" id="JABCJJ010000003">
    <property type="protein sequence ID" value="NMR19188.1"/>
    <property type="molecule type" value="Genomic_DNA"/>
</dbReference>
<feature type="domain" description="AAA+ ATPase" evidence="2">
    <location>
        <begin position="543"/>
        <end position="811"/>
    </location>
</feature>
<evidence type="ECO:0000313" key="3">
    <source>
        <dbReference type="EMBL" id="NMR19188.1"/>
    </source>
</evidence>
<name>A0A7Y0QGK4_CELFI</name>
<gene>
    <name evidence="3" type="ORF">HIR71_02975</name>
</gene>
<evidence type="ECO:0000259" key="2">
    <source>
        <dbReference type="SMART" id="SM00382"/>
    </source>
</evidence>
<accession>A0A7Y0QGK4</accession>
<evidence type="ECO:0000256" key="1">
    <source>
        <dbReference type="SAM" id="MobiDB-lite"/>
    </source>
</evidence>
<dbReference type="Proteomes" id="UP000562124">
    <property type="component" value="Unassembled WGS sequence"/>
</dbReference>
<dbReference type="AlphaFoldDB" id="A0A7Y0QGK4"/>
<dbReference type="NCBIfam" id="NF041492">
    <property type="entry name" value="MobF"/>
    <property type="match status" value="1"/>
</dbReference>
<dbReference type="InterPro" id="IPR050534">
    <property type="entry name" value="Coronavir_polyprotein_1ab"/>
</dbReference>
<dbReference type="InterPro" id="IPR003593">
    <property type="entry name" value="AAA+_ATPase"/>
</dbReference>
<dbReference type="RefSeq" id="WP_169323298.1">
    <property type="nucleotide sequence ID" value="NZ_JABCJJ010000003.1"/>
</dbReference>
<dbReference type="Gene3D" id="3.40.50.300">
    <property type="entry name" value="P-loop containing nucleotide triphosphate hydrolases"/>
    <property type="match status" value="2"/>
</dbReference>